<gene>
    <name evidence="1" type="ORF">SAMN05421748_104308</name>
</gene>
<keyword evidence="1" id="KW-0238">DNA-binding</keyword>
<dbReference type="OrthoDB" id="3695809at2"/>
<dbReference type="Gene3D" id="3.30.1310.10">
    <property type="entry name" value="Nucleoid-associated protein YbaB-like domain"/>
    <property type="match status" value="1"/>
</dbReference>
<dbReference type="GO" id="GO:0003677">
    <property type="term" value="F:DNA binding"/>
    <property type="evidence" value="ECO:0007669"/>
    <property type="project" value="UniProtKB-KW"/>
</dbReference>
<proteinExistence type="predicted"/>
<dbReference type="SUPFAM" id="SSF82607">
    <property type="entry name" value="YbaB-like"/>
    <property type="match status" value="1"/>
</dbReference>
<dbReference type="InterPro" id="IPR036894">
    <property type="entry name" value="YbaB-like_sf"/>
</dbReference>
<dbReference type="EMBL" id="OBDY01000004">
    <property type="protein sequence ID" value="SNY34604.1"/>
    <property type="molecule type" value="Genomic_DNA"/>
</dbReference>
<evidence type="ECO:0000313" key="2">
    <source>
        <dbReference type="Proteomes" id="UP000219612"/>
    </source>
</evidence>
<dbReference type="Pfam" id="PF02575">
    <property type="entry name" value="YbaB_DNA_bd"/>
    <property type="match status" value="1"/>
</dbReference>
<dbReference type="Proteomes" id="UP000219612">
    <property type="component" value="Unassembled WGS sequence"/>
</dbReference>
<evidence type="ECO:0000313" key="1">
    <source>
        <dbReference type="EMBL" id="SNY34604.1"/>
    </source>
</evidence>
<keyword evidence="2" id="KW-1185">Reference proteome</keyword>
<reference evidence="1 2" key="1">
    <citation type="submission" date="2017-09" db="EMBL/GenBank/DDBJ databases">
        <authorList>
            <person name="Ehlers B."/>
            <person name="Leendertz F.H."/>
        </authorList>
    </citation>
    <scope>NUCLEOTIDE SEQUENCE [LARGE SCALE GENOMIC DNA]</scope>
    <source>
        <strain evidence="1 2">CGMCC 4.6857</strain>
    </source>
</reference>
<dbReference type="AlphaFoldDB" id="A0A285HG33"/>
<dbReference type="InterPro" id="IPR004401">
    <property type="entry name" value="YbaB/EbfC"/>
</dbReference>
<organism evidence="1 2">
    <name type="scientific">Paractinoplanes atraurantiacus</name>
    <dbReference type="NCBI Taxonomy" id="1036182"/>
    <lineage>
        <taxon>Bacteria</taxon>
        <taxon>Bacillati</taxon>
        <taxon>Actinomycetota</taxon>
        <taxon>Actinomycetes</taxon>
        <taxon>Micromonosporales</taxon>
        <taxon>Micromonosporaceae</taxon>
        <taxon>Paractinoplanes</taxon>
    </lineage>
</organism>
<sequence length="127" mass="13916">MTGALGESDFLTPESSRAYLQDWKQRIDRNAANAQAMSDRLGELRTTGRDGNDLVEVTIDASGVLRDIQFTDRIHRFAPDVVGRAVMAALREAKHEATRQSQAIIVDTVGPDSLAGRVIGERLEDHG</sequence>
<name>A0A285HG33_9ACTN</name>
<protein>
    <submittedName>
        <fullName evidence="1">YbaB/EbfC DNA-binding family protein</fullName>
    </submittedName>
</protein>
<dbReference type="RefSeq" id="WP_097320180.1">
    <property type="nucleotide sequence ID" value="NZ_OBDY01000004.1"/>
</dbReference>
<accession>A0A285HG33</accession>